<dbReference type="InterPro" id="IPR027443">
    <property type="entry name" value="IPNS-like_sf"/>
</dbReference>
<dbReference type="PROSITE" id="PS51471">
    <property type="entry name" value="FE2OG_OXY"/>
    <property type="match status" value="1"/>
</dbReference>
<dbReference type="Gene3D" id="2.60.120.330">
    <property type="entry name" value="B-lactam Antibiotic, Isopenicillin N Synthase, Chain"/>
    <property type="match status" value="1"/>
</dbReference>
<dbReference type="STRING" id="1314785.A0A165IMK9"/>
<protein>
    <submittedName>
        <fullName evidence="4">Clavaminate synthase-like protein</fullName>
    </submittedName>
</protein>
<evidence type="ECO:0000256" key="1">
    <source>
        <dbReference type="RuleBase" id="RU003682"/>
    </source>
</evidence>
<dbReference type="AlphaFoldDB" id="A0A165IMK9"/>
<feature type="region of interest" description="Disordered" evidence="2">
    <location>
        <begin position="334"/>
        <end position="355"/>
    </location>
</feature>
<dbReference type="Pfam" id="PF14226">
    <property type="entry name" value="DIOX_N"/>
    <property type="match status" value="1"/>
</dbReference>
<comment type="similarity">
    <text evidence="1">Belongs to the iron/ascorbate-dependent oxidoreductase family.</text>
</comment>
<dbReference type="PANTHER" id="PTHR47990">
    <property type="entry name" value="2-OXOGLUTARATE (2OG) AND FE(II)-DEPENDENT OXYGENASE SUPERFAMILY PROTEIN-RELATED"/>
    <property type="match status" value="1"/>
</dbReference>
<name>A0A165IMK9_9APHY</name>
<dbReference type="InParanoid" id="A0A165IMK9"/>
<proteinExistence type="inferred from homology"/>
<dbReference type="RefSeq" id="XP_040770797.1">
    <property type="nucleotide sequence ID" value="XM_040903486.1"/>
</dbReference>
<dbReference type="EMBL" id="KV427605">
    <property type="protein sequence ID" value="KZT13287.1"/>
    <property type="molecule type" value="Genomic_DNA"/>
</dbReference>
<sequence>MPGLNTLPPFPDDVPTHPLLVVDYELIKAGDEDEINKLWDAAAHLGFWYLKNHGADEEVAQMFDMGDETMQLPFEEKMKYEQGDEGLSCGYKAPGANATDESGALDTAEFINIAKDDALAWPGHVYRTYPSTVNARMELTIIPFVRKSLEVNRTLIDVLNEKLGLPNGALLKRHSLDEHSGSEARCIRSPPMPPGSPDNKAAIGGHTDFGSLSFLHNRLGGLQVMVPGTDTWQYVKPIPGHAICNLGDAMTIFSGGILKSNLHRVISPPKEQAKHVRWSLVFFTRPGNSVELRTLADESPLIAQAVAEDPDRSYQTGVTSKDWFARRIKNQRIKNRKGPETWRASRGMEHRPAAA</sequence>
<feature type="domain" description="Fe2OG dioxygenase" evidence="3">
    <location>
        <begin position="180"/>
        <end position="286"/>
    </location>
</feature>
<feature type="compositionally biased region" description="Basic and acidic residues" evidence="2">
    <location>
        <begin position="346"/>
        <end position="355"/>
    </location>
</feature>
<evidence type="ECO:0000313" key="5">
    <source>
        <dbReference type="Proteomes" id="UP000076871"/>
    </source>
</evidence>
<keyword evidence="5" id="KW-1185">Reference proteome</keyword>
<dbReference type="InterPro" id="IPR044861">
    <property type="entry name" value="IPNS-like_FE2OG_OXY"/>
</dbReference>
<evidence type="ECO:0000259" key="3">
    <source>
        <dbReference type="PROSITE" id="PS51471"/>
    </source>
</evidence>
<dbReference type="InterPro" id="IPR050231">
    <property type="entry name" value="Iron_ascorbate_oxido_reductase"/>
</dbReference>
<keyword evidence="1" id="KW-0560">Oxidoreductase</keyword>
<evidence type="ECO:0000256" key="2">
    <source>
        <dbReference type="SAM" id="MobiDB-lite"/>
    </source>
</evidence>
<keyword evidence="1" id="KW-0408">Iron</keyword>
<dbReference type="GO" id="GO:0046872">
    <property type="term" value="F:metal ion binding"/>
    <property type="evidence" value="ECO:0007669"/>
    <property type="project" value="UniProtKB-KW"/>
</dbReference>
<organism evidence="4 5">
    <name type="scientific">Laetiporus sulphureus 93-53</name>
    <dbReference type="NCBI Taxonomy" id="1314785"/>
    <lineage>
        <taxon>Eukaryota</taxon>
        <taxon>Fungi</taxon>
        <taxon>Dikarya</taxon>
        <taxon>Basidiomycota</taxon>
        <taxon>Agaricomycotina</taxon>
        <taxon>Agaricomycetes</taxon>
        <taxon>Polyporales</taxon>
        <taxon>Laetiporus</taxon>
    </lineage>
</organism>
<dbReference type="GeneID" id="63820517"/>
<dbReference type="GO" id="GO:0016491">
    <property type="term" value="F:oxidoreductase activity"/>
    <property type="evidence" value="ECO:0007669"/>
    <property type="project" value="UniProtKB-KW"/>
</dbReference>
<evidence type="ECO:0000313" key="4">
    <source>
        <dbReference type="EMBL" id="KZT13287.1"/>
    </source>
</evidence>
<dbReference type="InterPro" id="IPR005123">
    <property type="entry name" value="Oxoglu/Fe-dep_dioxygenase_dom"/>
</dbReference>
<dbReference type="Pfam" id="PF03171">
    <property type="entry name" value="2OG-FeII_Oxy"/>
    <property type="match status" value="1"/>
</dbReference>
<dbReference type="OrthoDB" id="406156at2759"/>
<dbReference type="InterPro" id="IPR026992">
    <property type="entry name" value="DIOX_N"/>
</dbReference>
<gene>
    <name evidence="4" type="ORF">LAESUDRAFT_638724</name>
</gene>
<dbReference type="SUPFAM" id="SSF51197">
    <property type="entry name" value="Clavaminate synthase-like"/>
    <property type="match status" value="1"/>
</dbReference>
<reference evidence="4 5" key="1">
    <citation type="journal article" date="2016" name="Mol. Biol. Evol.">
        <title>Comparative Genomics of Early-Diverging Mushroom-Forming Fungi Provides Insights into the Origins of Lignocellulose Decay Capabilities.</title>
        <authorList>
            <person name="Nagy L.G."/>
            <person name="Riley R."/>
            <person name="Tritt A."/>
            <person name="Adam C."/>
            <person name="Daum C."/>
            <person name="Floudas D."/>
            <person name="Sun H."/>
            <person name="Yadav J.S."/>
            <person name="Pangilinan J."/>
            <person name="Larsson K.H."/>
            <person name="Matsuura K."/>
            <person name="Barry K."/>
            <person name="Labutti K."/>
            <person name="Kuo R."/>
            <person name="Ohm R.A."/>
            <person name="Bhattacharya S.S."/>
            <person name="Shirouzu T."/>
            <person name="Yoshinaga Y."/>
            <person name="Martin F.M."/>
            <person name="Grigoriev I.V."/>
            <person name="Hibbett D.S."/>
        </authorList>
    </citation>
    <scope>NUCLEOTIDE SEQUENCE [LARGE SCALE GENOMIC DNA]</scope>
    <source>
        <strain evidence="4 5">93-53</strain>
    </source>
</reference>
<dbReference type="Proteomes" id="UP000076871">
    <property type="component" value="Unassembled WGS sequence"/>
</dbReference>
<accession>A0A165IMK9</accession>
<keyword evidence="1" id="KW-0479">Metal-binding</keyword>